<evidence type="ECO:0000313" key="3">
    <source>
        <dbReference type="EMBL" id="QDG10049.1"/>
    </source>
</evidence>
<dbReference type="Gene3D" id="3.40.30.10">
    <property type="entry name" value="Glutaredoxin"/>
    <property type="match status" value="1"/>
</dbReference>
<dbReference type="InterPro" id="IPR036282">
    <property type="entry name" value="Glutathione-S-Trfase_C_sf"/>
</dbReference>
<dbReference type="EMBL" id="MK301159">
    <property type="protein sequence ID" value="QDG10049.1"/>
    <property type="molecule type" value="mRNA"/>
</dbReference>
<dbReference type="Pfam" id="PF02798">
    <property type="entry name" value="GST_N"/>
    <property type="match status" value="1"/>
</dbReference>
<proteinExistence type="evidence at transcript level"/>
<keyword evidence="3" id="KW-0808">Transferase</keyword>
<protein>
    <submittedName>
        <fullName evidence="3">Glutathione S-transferase</fullName>
    </submittedName>
</protein>
<dbReference type="PANTHER" id="PTHR11571:SF150">
    <property type="entry name" value="GLUTATHIONE S-TRANSFERASE"/>
    <property type="match status" value="1"/>
</dbReference>
<name>A0A513U7U3_SINCO</name>
<dbReference type="PROSITE" id="PS50404">
    <property type="entry name" value="GST_NTER"/>
    <property type="match status" value="1"/>
</dbReference>
<dbReference type="GO" id="GO:0004364">
    <property type="term" value="F:glutathione transferase activity"/>
    <property type="evidence" value="ECO:0007669"/>
    <property type="project" value="TreeGrafter"/>
</dbReference>
<dbReference type="InterPro" id="IPR004045">
    <property type="entry name" value="Glutathione_S-Trfase_N"/>
</dbReference>
<dbReference type="SFLD" id="SFLDG00363">
    <property type="entry name" value="AMPS_(cytGST):_Alpha-__Mu-__Pi"/>
    <property type="match status" value="1"/>
</dbReference>
<evidence type="ECO:0000259" key="2">
    <source>
        <dbReference type="PROSITE" id="PS50405"/>
    </source>
</evidence>
<dbReference type="InterPro" id="IPR040079">
    <property type="entry name" value="Glutathione_S-Trfase"/>
</dbReference>
<organism evidence="3">
    <name type="scientific">Sinonovacula constricta</name>
    <name type="common">Razor clam</name>
    <dbReference type="NCBI Taxonomy" id="98310"/>
    <lineage>
        <taxon>Eukaryota</taxon>
        <taxon>Metazoa</taxon>
        <taxon>Spiralia</taxon>
        <taxon>Lophotrochozoa</taxon>
        <taxon>Mollusca</taxon>
        <taxon>Bivalvia</taxon>
        <taxon>Autobranchia</taxon>
        <taxon>Heteroconchia</taxon>
        <taxon>Euheterodonta</taxon>
        <taxon>Imparidentia</taxon>
        <taxon>Neoheterodontei</taxon>
        <taxon>Cardiida</taxon>
        <taxon>Tellinoidea</taxon>
        <taxon>Solecurtidae</taxon>
        <taxon>Sinonovacula</taxon>
    </lineage>
</organism>
<dbReference type="InterPro" id="IPR004046">
    <property type="entry name" value="GST_C"/>
</dbReference>
<dbReference type="InterPro" id="IPR010987">
    <property type="entry name" value="Glutathione-S-Trfase_C-like"/>
</dbReference>
<dbReference type="Pfam" id="PF14497">
    <property type="entry name" value="GST_C_3"/>
    <property type="match status" value="1"/>
</dbReference>
<accession>A0A513U7U3</accession>
<dbReference type="PROSITE" id="PS50405">
    <property type="entry name" value="GST_CTER"/>
    <property type="match status" value="1"/>
</dbReference>
<dbReference type="CDD" id="cd03192">
    <property type="entry name" value="GST_C_Sigma_like"/>
    <property type="match status" value="1"/>
</dbReference>
<feature type="domain" description="GST C-terminal" evidence="2">
    <location>
        <begin position="86"/>
        <end position="212"/>
    </location>
</feature>
<reference evidence="3" key="1">
    <citation type="submission" date="2018-12" db="EMBL/GenBank/DDBJ databases">
        <authorList>
            <person name="Zhang H."/>
        </authorList>
    </citation>
    <scope>NUCLEOTIDE SEQUENCE</scope>
</reference>
<sequence>MAEQYKLTYFNGRGAGEIIRLVFAVAGQQYEDERVPRDQWPQRKPDMPMQQMPVLTITKGGKSTVFCQSGAISKHLARKFGLFGSNETEAFLIDEMLESLGDTMRDLQKAMFGTDENQKKESMKNFKETSVPRFCRFFNLRQKEFGSKYAIGEKLSLADLSVFNFVDQITRRGFGDVWDNKPVVKELYELFELVQSDSRVKTWLDKRPDSEF</sequence>
<dbReference type="SFLD" id="SFLDG01205">
    <property type="entry name" value="AMPS.1"/>
    <property type="match status" value="1"/>
</dbReference>
<dbReference type="Gene3D" id="1.20.1050.10">
    <property type="match status" value="1"/>
</dbReference>
<dbReference type="GO" id="GO:0006749">
    <property type="term" value="P:glutathione metabolic process"/>
    <property type="evidence" value="ECO:0007669"/>
    <property type="project" value="TreeGrafter"/>
</dbReference>
<evidence type="ECO:0000259" key="1">
    <source>
        <dbReference type="PROSITE" id="PS50404"/>
    </source>
</evidence>
<dbReference type="SUPFAM" id="SSF52833">
    <property type="entry name" value="Thioredoxin-like"/>
    <property type="match status" value="1"/>
</dbReference>
<dbReference type="SUPFAM" id="SSF47616">
    <property type="entry name" value="GST C-terminal domain-like"/>
    <property type="match status" value="1"/>
</dbReference>
<feature type="domain" description="GST N-terminal" evidence="1">
    <location>
        <begin position="3"/>
        <end position="84"/>
    </location>
</feature>
<dbReference type="InterPro" id="IPR036249">
    <property type="entry name" value="Thioredoxin-like_sf"/>
</dbReference>
<dbReference type="AlphaFoldDB" id="A0A513U7U3"/>
<dbReference type="CDD" id="cd03039">
    <property type="entry name" value="GST_N_Sigma_like"/>
    <property type="match status" value="1"/>
</dbReference>
<dbReference type="SFLD" id="SFLDS00019">
    <property type="entry name" value="Glutathione_Transferase_(cytos"/>
    <property type="match status" value="1"/>
</dbReference>
<dbReference type="PANTHER" id="PTHR11571">
    <property type="entry name" value="GLUTATHIONE S-TRANSFERASE"/>
    <property type="match status" value="1"/>
</dbReference>
<dbReference type="FunFam" id="1.20.1050.10:FF:000030">
    <property type="entry name" value="Glutathione S-transferase S1"/>
    <property type="match status" value="1"/>
</dbReference>
<dbReference type="InterPro" id="IPR050213">
    <property type="entry name" value="GST_superfamily"/>
</dbReference>
<dbReference type="FunFam" id="3.40.30.10:FF:000608">
    <property type="entry name" value="Glutathione S-Transferase"/>
    <property type="match status" value="1"/>
</dbReference>